<evidence type="ECO:0000313" key="3">
    <source>
        <dbReference type="Proteomes" id="UP001066276"/>
    </source>
</evidence>
<dbReference type="AlphaFoldDB" id="A0AAV7UGF6"/>
<reference evidence="2" key="1">
    <citation type="journal article" date="2022" name="bioRxiv">
        <title>Sequencing and chromosome-scale assembly of the giantPleurodeles waltlgenome.</title>
        <authorList>
            <person name="Brown T."/>
            <person name="Elewa A."/>
            <person name="Iarovenko S."/>
            <person name="Subramanian E."/>
            <person name="Araus A.J."/>
            <person name="Petzold A."/>
            <person name="Susuki M."/>
            <person name="Suzuki K.-i.T."/>
            <person name="Hayashi T."/>
            <person name="Toyoda A."/>
            <person name="Oliveira C."/>
            <person name="Osipova E."/>
            <person name="Leigh N.D."/>
            <person name="Simon A."/>
            <person name="Yun M.H."/>
        </authorList>
    </citation>
    <scope>NUCLEOTIDE SEQUENCE</scope>
    <source>
        <strain evidence="2">20211129_DDA</strain>
        <tissue evidence="2">Liver</tissue>
    </source>
</reference>
<sequence>MRLLRLCNNQRMRVKEAACLSEGTHGAAKRVLNLESARVTSWAEKAEDLLSVGSGAPRHRSRAEGPEEQHQQGYTLL</sequence>
<dbReference type="Proteomes" id="UP001066276">
    <property type="component" value="Chromosome 3_1"/>
</dbReference>
<evidence type="ECO:0000313" key="2">
    <source>
        <dbReference type="EMBL" id="KAJ1186758.1"/>
    </source>
</evidence>
<accession>A0AAV7UGF6</accession>
<organism evidence="2 3">
    <name type="scientific">Pleurodeles waltl</name>
    <name type="common">Iberian ribbed newt</name>
    <dbReference type="NCBI Taxonomy" id="8319"/>
    <lineage>
        <taxon>Eukaryota</taxon>
        <taxon>Metazoa</taxon>
        <taxon>Chordata</taxon>
        <taxon>Craniata</taxon>
        <taxon>Vertebrata</taxon>
        <taxon>Euteleostomi</taxon>
        <taxon>Amphibia</taxon>
        <taxon>Batrachia</taxon>
        <taxon>Caudata</taxon>
        <taxon>Salamandroidea</taxon>
        <taxon>Salamandridae</taxon>
        <taxon>Pleurodelinae</taxon>
        <taxon>Pleurodeles</taxon>
    </lineage>
</organism>
<comment type="caution">
    <text evidence="2">The sequence shown here is derived from an EMBL/GenBank/DDBJ whole genome shotgun (WGS) entry which is preliminary data.</text>
</comment>
<proteinExistence type="predicted"/>
<keyword evidence="3" id="KW-1185">Reference proteome</keyword>
<feature type="region of interest" description="Disordered" evidence="1">
    <location>
        <begin position="50"/>
        <end position="77"/>
    </location>
</feature>
<dbReference type="EMBL" id="JANPWB010000005">
    <property type="protein sequence ID" value="KAJ1186758.1"/>
    <property type="molecule type" value="Genomic_DNA"/>
</dbReference>
<protein>
    <submittedName>
        <fullName evidence="2">Uncharacterized protein</fullName>
    </submittedName>
</protein>
<name>A0AAV7UGF6_PLEWA</name>
<gene>
    <name evidence="2" type="ORF">NDU88_003539</name>
</gene>
<evidence type="ECO:0000256" key="1">
    <source>
        <dbReference type="SAM" id="MobiDB-lite"/>
    </source>
</evidence>